<dbReference type="GO" id="GO:0032259">
    <property type="term" value="P:methylation"/>
    <property type="evidence" value="ECO:0007669"/>
    <property type="project" value="UniProtKB-KW"/>
</dbReference>
<dbReference type="EMBL" id="LR134359">
    <property type="protein sequence ID" value="VEG60478.1"/>
    <property type="molecule type" value="Genomic_DNA"/>
</dbReference>
<dbReference type="GO" id="GO:0003677">
    <property type="term" value="F:DNA binding"/>
    <property type="evidence" value="ECO:0007669"/>
    <property type="project" value="InterPro"/>
</dbReference>
<dbReference type="Pfam" id="PF01555">
    <property type="entry name" value="N6_N4_Mtase"/>
    <property type="match status" value="1"/>
</dbReference>
<dbReference type="SUPFAM" id="SSF53335">
    <property type="entry name" value="S-adenosyl-L-methionine-dependent methyltransferases"/>
    <property type="match status" value="1"/>
</dbReference>
<name>A0A3S4W1N8_CAMJU</name>
<dbReference type="InterPro" id="IPR029063">
    <property type="entry name" value="SAM-dependent_MTases_sf"/>
</dbReference>
<dbReference type="InterPro" id="IPR002941">
    <property type="entry name" value="DNA_methylase_N4/N6"/>
</dbReference>
<feature type="domain" description="DNA methylase N-4/N-6" evidence="5">
    <location>
        <begin position="22"/>
        <end position="240"/>
    </location>
</feature>
<accession>A0A3S4W1N8</accession>
<dbReference type="PRINTS" id="PR00508">
    <property type="entry name" value="S21N4MTFRASE"/>
</dbReference>
<sequence>MQCEIVNSDIIEYITKIADNSIDLIIADPPYFQIKGEFDFGVFKDKHEYLSWCKKWLIESKRILKDTGSMILWGSVGNREITFARLAIMIEDENIFLRKNWITQRNTRGIGTKTNYMSVREDFLFLTKSNNYTFNIPYTNEKSTRKDFGANGKPRKNTHKRVSNVWADIAEASQSSIERCNHPTVKAQKLCDRIIQTHSNEGDTIFIPFVGSGSEIISAIRNNRKAFGCEINKEYCNLAKDRVNMLLKRA</sequence>
<dbReference type="Gene3D" id="3.40.50.150">
    <property type="entry name" value="Vaccinia Virus protein VP39"/>
    <property type="match status" value="1"/>
</dbReference>
<dbReference type="REBASE" id="288455">
    <property type="entry name" value="M.Cje11951ORF280P"/>
</dbReference>
<reference evidence="6 7" key="1">
    <citation type="submission" date="2018-12" db="EMBL/GenBank/DDBJ databases">
        <authorList>
            <consortium name="Pathogen Informatics"/>
        </authorList>
    </citation>
    <scope>NUCLEOTIDE SEQUENCE [LARGE SCALE GENOMIC DNA]</scope>
    <source>
        <strain evidence="6 7">NCTC11951</strain>
    </source>
</reference>
<evidence type="ECO:0000256" key="4">
    <source>
        <dbReference type="RuleBase" id="RU362026"/>
    </source>
</evidence>
<evidence type="ECO:0000256" key="1">
    <source>
        <dbReference type="ARBA" id="ARBA00006594"/>
    </source>
</evidence>
<organism evidence="6 7">
    <name type="scientific">Campylobacter jejuni subsp. doylei</name>
    <dbReference type="NCBI Taxonomy" id="32021"/>
    <lineage>
        <taxon>Bacteria</taxon>
        <taxon>Pseudomonadati</taxon>
        <taxon>Campylobacterota</taxon>
        <taxon>Epsilonproteobacteria</taxon>
        <taxon>Campylobacterales</taxon>
        <taxon>Campylobacteraceae</taxon>
        <taxon>Campylobacter</taxon>
    </lineage>
</organism>
<dbReference type="EC" id="2.1.1.-" evidence="4"/>
<dbReference type="InterPro" id="IPR001091">
    <property type="entry name" value="RM_Methyltransferase"/>
</dbReference>
<comment type="similarity">
    <text evidence="1 4">Belongs to the N(4)/N(6)-methyltransferase family.</text>
</comment>
<keyword evidence="2 6" id="KW-0489">Methyltransferase</keyword>
<keyword evidence="3 6" id="KW-0808">Transferase</keyword>
<evidence type="ECO:0000256" key="3">
    <source>
        <dbReference type="ARBA" id="ARBA00022679"/>
    </source>
</evidence>
<dbReference type="PROSITE" id="PS00092">
    <property type="entry name" value="N6_MTASE"/>
    <property type="match status" value="1"/>
</dbReference>
<evidence type="ECO:0000313" key="6">
    <source>
        <dbReference type="EMBL" id="VEG60478.1"/>
    </source>
</evidence>
<evidence type="ECO:0000313" key="7">
    <source>
        <dbReference type="Proteomes" id="UP000275504"/>
    </source>
</evidence>
<dbReference type="GO" id="GO:0008170">
    <property type="term" value="F:N-methyltransferase activity"/>
    <property type="evidence" value="ECO:0007669"/>
    <property type="project" value="InterPro"/>
</dbReference>
<evidence type="ECO:0000259" key="5">
    <source>
        <dbReference type="Pfam" id="PF01555"/>
    </source>
</evidence>
<dbReference type="AlphaFoldDB" id="A0A3S4W1N8"/>
<dbReference type="Proteomes" id="UP000275504">
    <property type="component" value="Chromosome"/>
</dbReference>
<protein>
    <recommendedName>
        <fullName evidence="4">Methyltransferase</fullName>
        <ecNumber evidence="4">2.1.1.-</ecNumber>
    </recommendedName>
</protein>
<proteinExistence type="inferred from homology"/>
<evidence type="ECO:0000256" key="2">
    <source>
        <dbReference type="ARBA" id="ARBA00022603"/>
    </source>
</evidence>
<dbReference type="InterPro" id="IPR002052">
    <property type="entry name" value="DNA_methylase_N6_adenine_CS"/>
</dbReference>
<gene>
    <name evidence="6" type="primary">yhdJ</name>
    <name evidence="6" type="ORF">NCTC11951_00280</name>
</gene>